<dbReference type="GO" id="GO:0008170">
    <property type="term" value="F:N-methyltransferase activity"/>
    <property type="evidence" value="ECO:0007669"/>
    <property type="project" value="InterPro"/>
</dbReference>
<dbReference type="EMBL" id="FQZH01000001">
    <property type="protein sequence ID" value="SHI53064.1"/>
    <property type="molecule type" value="Genomic_DNA"/>
</dbReference>
<keyword evidence="3 9" id="KW-0489">Methyltransferase</keyword>
<keyword evidence="10" id="KW-1185">Reference proteome</keyword>
<dbReference type="InterPro" id="IPR041405">
    <property type="entry name" value="T3RM_EcoP15I_C"/>
</dbReference>
<dbReference type="SUPFAM" id="SSF53335">
    <property type="entry name" value="S-adenosyl-L-methionine-dependent methyltransferases"/>
    <property type="match status" value="1"/>
</dbReference>
<organism evidence="9 10">
    <name type="scientific">Flavobacterium haoranii</name>
    <dbReference type="NCBI Taxonomy" id="683124"/>
    <lineage>
        <taxon>Bacteria</taxon>
        <taxon>Pseudomonadati</taxon>
        <taxon>Bacteroidota</taxon>
        <taxon>Flavobacteriia</taxon>
        <taxon>Flavobacteriales</taxon>
        <taxon>Flavobacteriaceae</taxon>
        <taxon>Flavobacterium</taxon>
    </lineage>
</organism>
<dbReference type="PRINTS" id="PR00506">
    <property type="entry name" value="D21N6MTFRASE"/>
</dbReference>
<dbReference type="InterPro" id="IPR002941">
    <property type="entry name" value="DNA_methylase_N4/N6"/>
</dbReference>
<evidence type="ECO:0000259" key="8">
    <source>
        <dbReference type="Pfam" id="PF18273"/>
    </source>
</evidence>
<evidence type="ECO:0000313" key="10">
    <source>
        <dbReference type="Proteomes" id="UP000184232"/>
    </source>
</evidence>
<accession>A0A1M6BX06</accession>
<evidence type="ECO:0000256" key="4">
    <source>
        <dbReference type="ARBA" id="ARBA00022679"/>
    </source>
</evidence>
<dbReference type="GO" id="GO:0003677">
    <property type="term" value="F:DNA binding"/>
    <property type="evidence" value="ECO:0007669"/>
    <property type="project" value="InterPro"/>
</dbReference>
<evidence type="ECO:0000256" key="3">
    <source>
        <dbReference type="ARBA" id="ARBA00022603"/>
    </source>
</evidence>
<reference evidence="9 10" key="1">
    <citation type="submission" date="2016-11" db="EMBL/GenBank/DDBJ databases">
        <authorList>
            <person name="Jaros S."/>
            <person name="Januszkiewicz K."/>
            <person name="Wedrychowicz H."/>
        </authorList>
    </citation>
    <scope>NUCLEOTIDE SEQUENCE [LARGE SCALE GENOMIC DNA]</scope>
    <source>
        <strain evidence="9 10">DSM 22807</strain>
    </source>
</reference>
<feature type="domain" description="DNA methylase N-4/N-6" evidence="7">
    <location>
        <begin position="117"/>
        <end position="500"/>
    </location>
</feature>
<keyword evidence="4 9" id="KW-0808">Transferase</keyword>
<dbReference type="PIRSF" id="PIRSF015855">
    <property type="entry name" value="TypeIII_Mtase_mKpnI"/>
    <property type="match status" value="1"/>
</dbReference>
<dbReference type="Proteomes" id="UP000184232">
    <property type="component" value="Unassembled WGS sequence"/>
</dbReference>
<dbReference type="OrthoDB" id="9800801at2"/>
<keyword evidence="5" id="KW-0949">S-adenosyl-L-methionine</keyword>
<evidence type="ECO:0000256" key="6">
    <source>
        <dbReference type="ARBA" id="ARBA00047942"/>
    </source>
</evidence>
<dbReference type="InterPro" id="IPR002052">
    <property type="entry name" value="DNA_methylase_N6_adenine_CS"/>
</dbReference>
<evidence type="ECO:0000259" key="7">
    <source>
        <dbReference type="Pfam" id="PF01555"/>
    </source>
</evidence>
<dbReference type="PROSITE" id="PS00092">
    <property type="entry name" value="N6_MTASE"/>
    <property type="match status" value="1"/>
</dbReference>
<comment type="catalytic activity">
    <reaction evidence="6">
        <text>a 2'-deoxyadenosine in DNA + S-adenosyl-L-methionine = an N(6)-methyl-2'-deoxyadenosine in DNA + S-adenosyl-L-homocysteine + H(+)</text>
        <dbReference type="Rhea" id="RHEA:15197"/>
        <dbReference type="Rhea" id="RHEA-COMP:12418"/>
        <dbReference type="Rhea" id="RHEA-COMP:12419"/>
        <dbReference type="ChEBI" id="CHEBI:15378"/>
        <dbReference type="ChEBI" id="CHEBI:57856"/>
        <dbReference type="ChEBI" id="CHEBI:59789"/>
        <dbReference type="ChEBI" id="CHEBI:90615"/>
        <dbReference type="ChEBI" id="CHEBI:90616"/>
        <dbReference type="EC" id="2.1.1.72"/>
    </reaction>
</comment>
<dbReference type="InterPro" id="IPR002295">
    <property type="entry name" value="N4/N6-MTase_EcoPI_Mod-like"/>
</dbReference>
<feature type="domain" description="Type III R-M EcoP15I C-terminal" evidence="8">
    <location>
        <begin position="551"/>
        <end position="648"/>
    </location>
</feature>
<evidence type="ECO:0000256" key="2">
    <source>
        <dbReference type="ARBA" id="ARBA00011900"/>
    </source>
</evidence>
<protein>
    <recommendedName>
        <fullName evidence="2">site-specific DNA-methyltransferase (adenine-specific)</fullName>
        <ecNumber evidence="2">2.1.1.72</ecNumber>
    </recommendedName>
</protein>
<dbReference type="STRING" id="683124.SAMN05444337_0218"/>
<evidence type="ECO:0000256" key="1">
    <source>
        <dbReference type="ARBA" id="ARBA00006594"/>
    </source>
</evidence>
<sequence>MIKNIEKSNENVAINDKEIAILKEHFPTCFKNDGSFDIERFKETLKDKVDVVHEGYELKFLGKSYAKLLASLDTTTVITPNEEHNNQPENTNSENIYISGDNLDGLKHLLKSYAKSVKCIYIDPPYNTGSDGFVYKDNFNFTTEELQDKLSVDENQANRILELTQKGSASHSAWLMFMYSRLQLAKDLLKEDGVIFISIDDNEQANLKLLCDDVFGEENFIAQIMIVANPGGRDYNQVAVTHEYLMCYSKSELSELSEIKKEAKFKFSDENGGYECRELRNRNPKYHSGNRPNLFYPFYVNPNIQDYDGYCSVSLIKDENYNIEVKPYNSTGKESVWRWGKPKSNDNIVLNDPFKSQIIAKQKKDGDWNIYEKSRKSTTKVKSIWDESGMRTEDGTRLVRQIFEETLFDHPKPIDLVKRAIEIGSEDDIILDFFSGSATTANAVLKLNSEENSSRKFISIQLPEILDLKNPSQQNAYNFLKSNNLPTTLDYLGFERIKRAAKKIKEETNAEIDYGFKHFILNEPNPNTLDKCETFDKANLIANDSILDDFGVPTVLTTWLNYDGYGLTTKATEIDLKGYTAYYHQKHLYLIHTDFTQEAVMELFEKYDTIPHFNPENIVLFGYSFNEWSVTEMLEKNLKILNDTEKNLKINIEVRY</sequence>
<dbReference type="InterPro" id="IPR029063">
    <property type="entry name" value="SAM-dependent_MTases_sf"/>
</dbReference>
<evidence type="ECO:0000313" key="9">
    <source>
        <dbReference type="EMBL" id="SHI53064.1"/>
    </source>
</evidence>
<gene>
    <name evidence="9" type="ORF">SAMN05444337_0218</name>
</gene>
<name>A0A1M6BX06_9FLAO</name>
<dbReference type="GO" id="GO:0009007">
    <property type="term" value="F:site-specific DNA-methyltransferase (adenine-specific) activity"/>
    <property type="evidence" value="ECO:0007669"/>
    <property type="project" value="UniProtKB-EC"/>
</dbReference>
<comment type="similarity">
    <text evidence="1">Belongs to the N(4)/N(6)-methyltransferase family.</text>
</comment>
<dbReference type="EC" id="2.1.1.72" evidence="2"/>
<dbReference type="Gene3D" id="3.40.50.150">
    <property type="entry name" value="Vaccinia Virus protein VP39"/>
    <property type="match status" value="1"/>
</dbReference>
<proteinExistence type="inferred from homology"/>
<dbReference type="GO" id="GO:0032259">
    <property type="term" value="P:methylation"/>
    <property type="evidence" value="ECO:0007669"/>
    <property type="project" value="UniProtKB-KW"/>
</dbReference>
<dbReference type="Pfam" id="PF18273">
    <property type="entry name" value="T3RM_EcoP15I_C"/>
    <property type="match status" value="1"/>
</dbReference>
<dbReference type="Pfam" id="PF01555">
    <property type="entry name" value="N6_N4_Mtase"/>
    <property type="match status" value="1"/>
</dbReference>
<dbReference type="AlphaFoldDB" id="A0A1M6BX06"/>
<dbReference type="RefSeq" id="WP_072780620.1">
    <property type="nucleotide sequence ID" value="NZ_CP045292.1"/>
</dbReference>
<evidence type="ECO:0000256" key="5">
    <source>
        <dbReference type="ARBA" id="ARBA00022691"/>
    </source>
</evidence>